<comment type="subcellular location">
    <subcellularLocation>
        <location evidence="1">Cell membrane</location>
        <topology evidence="1">Single-pass membrane protein</topology>
    </subcellularLocation>
</comment>
<dbReference type="EMBL" id="MSPR01000002">
    <property type="protein sequence ID" value="ONK30836.1"/>
    <property type="molecule type" value="Genomic_DNA"/>
</dbReference>
<dbReference type="GO" id="GO:0005886">
    <property type="term" value="C:plasma membrane"/>
    <property type="evidence" value="ECO:0007669"/>
    <property type="project" value="UniProtKB-SubCell"/>
</dbReference>
<dbReference type="Proteomes" id="UP000188600">
    <property type="component" value="Unassembled WGS sequence"/>
</dbReference>
<evidence type="ECO:0000256" key="7">
    <source>
        <dbReference type="SAM" id="Phobius"/>
    </source>
</evidence>
<accession>A0AB36JU19</accession>
<feature type="transmembrane region" description="Helical" evidence="7">
    <location>
        <begin position="123"/>
        <end position="143"/>
    </location>
</feature>
<dbReference type="InterPro" id="IPR034026">
    <property type="entry name" value="EssA"/>
</dbReference>
<dbReference type="AlphaFoldDB" id="A0AB36JU19"/>
<dbReference type="NCBIfam" id="TIGR03927">
    <property type="entry name" value="T7SS_EssA_Firm"/>
    <property type="match status" value="1"/>
</dbReference>
<dbReference type="RefSeq" id="WP_076995390.1">
    <property type="nucleotide sequence ID" value="NZ_MSPR01000002.1"/>
</dbReference>
<evidence type="ECO:0000256" key="4">
    <source>
        <dbReference type="ARBA" id="ARBA00022692"/>
    </source>
</evidence>
<gene>
    <name evidence="10" type="ORF">BVE84_01890</name>
    <name evidence="9" type="ORF">BVE86_00580</name>
</gene>
<evidence type="ECO:0000256" key="1">
    <source>
        <dbReference type="ARBA" id="ARBA00004162"/>
    </source>
</evidence>
<evidence type="ECO:0000313" key="10">
    <source>
        <dbReference type="EMBL" id="ONK30836.1"/>
    </source>
</evidence>
<evidence type="ECO:0000313" key="9">
    <source>
        <dbReference type="EMBL" id="ONK29552.1"/>
    </source>
</evidence>
<keyword evidence="4 7" id="KW-0812">Transmembrane</keyword>
<keyword evidence="12" id="KW-1185">Reference proteome</keyword>
<feature type="chain" id="PRO_5044235875" evidence="8">
    <location>
        <begin position="24"/>
        <end position="165"/>
    </location>
</feature>
<evidence type="ECO:0000256" key="3">
    <source>
        <dbReference type="ARBA" id="ARBA00022475"/>
    </source>
</evidence>
<reference evidence="11 12" key="1">
    <citation type="submission" date="2016-12" db="EMBL/GenBank/DDBJ databases">
        <authorList>
            <person name="Gulvik C.A."/>
        </authorList>
    </citation>
    <scope>NUCLEOTIDE SEQUENCE [LARGE SCALE GENOMIC DNA]</scope>
    <source>
        <strain evidence="10 12">12-5202</strain>
        <strain evidence="9 11">12-5291</strain>
    </source>
</reference>
<dbReference type="EMBL" id="MSPT01000001">
    <property type="protein sequence ID" value="ONK29552.1"/>
    <property type="molecule type" value="Genomic_DNA"/>
</dbReference>
<comment type="similarity">
    <text evidence="2">Belongs to the EssA family.</text>
</comment>
<organism evidence="9 11">
    <name type="scientific">Streptococcus azizii</name>
    <dbReference type="NCBI Taxonomy" id="1579424"/>
    <lineage>
        <taxon>Bacteria</taxon>
        <taxon>Bacillati</taxon>
        <taxon>Bacillota</taxon>
        <taxon>Bacilli</taxon>
        <taxon>Lactobacillales</taxon>
        <taxon>Streptococcaceae</taxon>
        <taxon>Streptococcus</taxon>
    </lineage>
</organism>
<proteinExistence type="inferred from homology"/>
<dbReference type="InterPro" id="IPR018920">
    <property type="entry name" value="EssA/YueC"/>
</dbReference>
<comment type="caution">
    <text evidence="9">The sequence shown here is derived from an EMBL/GenBank/DDBJ whole genome shotgun (WGS) entry which is preliminary data.</text>
</comment>
<evidence type="ECO:0000256" key="8">
    <source>
        <dbReference type="SAM" id="SignalP"/>
    </source>
</evidence>
<name>A0AB36JU19_9STRE</name>
<sequence>MKKCSILFFLMMLSLMTRTVIFANDGSLQIDTSLDKNNEKTELHYFEQEGDLIKLFHPETEKRIETLQGKDEERYQETKTGLFVTEVAKENSISSYQSLLFTSQTIVTNRDNYGVALNEKQEVLSWPAILLFLIALSVMLLSFHLPRVWDKTPTSTRKNERKYLE</sequence>
<evidence type="ECO:0000313" key="11">
    <source>
        <dbReference type="Proteomes" id="UP000188600"/>
    </source>
</evidence>
<feature type="signal peptide" evidence="8">
    <location>
        <begin position="1"/>
        <end position="23"/>
    </location>
</feature>
<keyword evidence="5 7" id="KW-1133">Transmembrane helix</keyword>
<keyword evidence="8" id="KW-0732">Signal</keyword>
<evidence type="ECO:0000313" key="12">
    <source>
        <dbReference type="Proteomes" id="UP000188946"/>
    </source>
</evidence>
<dbReference type="Pfam" id="PF10661">
    <property type="entry name" value="EssA"/>
    <property type="match status" value="1"/>
</dbReference>
<evidence type="ECO:0000256" key="2">
    <source>
        <dbReference type="ARBA" id="ARBA00008570"/>
    </source>
</evidence>
<keyword evidence="6 7" id="KW-0472">Membrane</keyword>
<keyword evidence="3" id="KW-1003">Cell membrane</keyword>
<evidence type="ECO:0000256" key="6">
    <source>
        <dbReference type="ARBA" id="ARBA00023136"/>
    </source>
</evidence>
<evidence type="ECO:0000256" key="5">
    <source>
        <dbReference type="ARBA" id="ARBA00022989"/>
    </source>
</evidence>
<dbReference type="Proteomes" id="UP000188946">
    <property type="component" value="Unassembled WGS sequence"/>
</dbReference>
<protein>
    <submittedName>
        <fullName evidence="9">Type VII secretion protein EssA</fullName>
    </submittedName>
</protein>